<gene>
    <name evidence="1" type="ORF">K488DRAFT_82803</name>
</gene>
<proteinExistence type="predicted"/>
<organism evidence="1 2">
    <name type="scientific">Vararia minispora EC-137</name>
    <dbReference type="NCBI Taxonomy" id="1314806"/>
    <lineage>
        <taxon>Eukaryota</taxon>
        <taxon>Fungi</taxon>
        <taxon>Dikarya</taxon>
        <taxon>Basidiomycota</taxon>
        <taxon>Agaricomycotina</taxon>
        <taxon>Agaricomycetes</taxon>
        <taxon>Russulales</taxon>
        <taxon>Lachnocladiaceae</taxon>
        <taxon>Vararia</taxon>
    </lineage>
</organism>
<evidence type="ECO:0000313" key="1">
    <source>
        <dbReference type="EMBL" id="KAI0035770.1"/>
    </source>
</evidence>
<sequence length="283" mass="30966">MAHLTPAQYANALISSYFHDTVVLSAIGHAYFKDRLGRFLTSRIERDYHLSDHADQAIIQFLSGYARRTCFLHRVPQHCVTVPAYMFTGVDVSNSVQGPDSIWYIIIDVAAPYPAHVVPVNMFIPYADSAPARTQNVLSRTEMIPHFFVTTSGQIGVPITGSFSLLAPNRPFGEHRTSLKVKFGWPGYADYEGQIQFNSTSRAGPTSISSRRLAELVAGQKAETGVVACHDPGAGWRIGGHGGIRAHHLSLLCVIFVSPGAVMPILQTSIKPQTLPRLLGVSR</sequence>
<accession>A0ACB8QVF6</accession>
<evidence type="ECO:0000313" key="2">
    <source>
        <dbReference type="Proteomes" id="UP000814128"/>
    </source>
</evidence>
<dbReference type="EMBL" id="MU273480">
    <property type="protein sequence ID" value="KAI0035770.1"/>
    <property type="molecule type" value="Genomic_DNA"/>
</dbReference>
<reference evidence="1" key="2">
    <citation type="journal article" date="2022" name="New Phytol.">
        <title>Evolutionary transition to the ectomycorrhizal habit in the genomes of a hyperdiverse lineage of mushroom-forming fungi.</title>
        <authorList>
            <person name="Looney B."/>
            <person name="Miyauchi S."/>
            <person name="Morin E."/>
            <person name="Drula E."/>
            <person name="Courty P.E."/>
            <person name="Kohler A."/>
            <person name="Kuo A."/>
            <person name="LaButti K."/>
            <person name="Pangilinan J."/>
            <person name="Lipzen A."/>
            <person name="Riley R."/>
            <person name="Andreopoulos W."/>
            <person name="He G."/>
            <person name="Johnson J."/>
            <person name="Nolan M."/>
            <person name="Tritt A."/>
            <person name="Barry K.W."/>
            <person name="Grigoriev I.V."/>
            <person name="Nagy L.G."/>
            <person name="Hibbett D."/>
            <person name="Henrissat B."/>
            <person name="Matheny P.B."/>
            <person name="Labbe J."/>
            <person name="Martin F.M."/>
        </authorList>
    </citation>
    <scope>NUCLEOTIDE SEQUENCE</scope>
    <source>
        <strain evidence="1">EC-137</strain>
    </source>
</reference>
<keyword evidence="2" id="KW-1185">Reference proteome</keyword>
<dbReference type="Proteomes" id="UP000814128">
    <property type="component" value="Unassembled WGS sequence"/>
</dbReference>
<protein>
    <submittedName>
        <fullName evidence="1">Uncharacterized protein</fullName>
    </submittedName>
</protein>
<name>A0ACB8QVF6_9AGAM</name>
<reference evidence="1" key="1">
    <citation type="submission" date="2021-02" db="EMBL/GenBank/DDBJ databases">
        <authorList>
            <consortium name="DOE Joint Genome Institute"/>
            <person name="Ahrendt S."/>
            <person name="Looney B.P."/>
            <person name="Miyauchi S."/>
            <person name="Morin E."/>
            <person name="Drula E."/>
            <person name="Courty P.E."/>
            <person name="Chicoki N."/>
            <person name="Fauchery L."/>
            <person name="Kohler A."/>
            <person name="Kuo A."/>
            <person name="Labutti K."/>
            <person name="Pangilinan J."/>
            <person name="Lipzen A."/>
            <person name="Riley R."/>
            <person name="Andreopoulos W."/>
            <person name="He G."/>
            <person name="Johnson J."/>
            <person name="Barry K.W."/>
            <person name="Grigoriev I.V."/>
            <person name="Nagy L."/>
            <person name="Hibbett D."/>
            <person name="Henrissat B."/>
            <person name="Matheny P.B."/>
            <person name="Labbe J."/>
            <person name="Martin F."/>
        </authorList>
    </citation>
    <scope>NUCLEOTIDE SEQUENCE</scope>
    <source>
        <strain evidence="1">EC-137</strain>
    </source>
</reference>
<comment type="caution">
    <text evidence="1">The sequence shown here is derived from an EMBL/GenBank/DDBJ whole genome shotgun (WGS) entry which is preliminary data.</text>
</comment>